<dbReference type="Gene3D" id="2.20.25.420">
    <property type="entry name" value="ZPR1, zinc finger domain"/>
    <property type="match status" value="2"/>
</dbReference>
<feature type="domain" description="Zinc finger ZPR1-type" evidence="6">
    <location>
        <begin position="27"/>
        <end position="184"/>
    </location>
</feature>
<dbReference type="EMBL" id="VWRR01000001">
    <property type="protein sequence ID" value="KAF6005264.1"/>
    <property type="molecule type" value="Genomic_DNA"/>
</dbReference>
<evidence type="ECO:0000313" key="7">
    <source>
        <dbReference type="EMBL" id="KAF6005264.1"/>
    </source>
</evidence>
<keyword evidence="3" id="KW-0863">Zinc-finger</keyword>
<dbReference type="NCBIfam" id="TIGR00310">
    <property type="entry name" value="ZPR1_znf"/>
    <property type="match status" value="2"/>
</dbReference>
<dbReference type="Gene3D" id="2.60.120.1040">
    <property type="entry name" value="ZPR1, A/B domain"/>
    <property type="match status" value="2"/>
</dbReference>
<evidence type="ECO:0000259" key="6">
    <source>
        <dbReference type="SMART" id="SM00709"/>
    </source>
</evidence>
<evidence type="ECO:0000256" key="1">
    <source>
        <dbReference type="ARBA" id="ARBA00008354"/>
    </source>
</evidence>
<name>A0A7J7IRT7_9RHOD</name>
<dbReference type="InterPro" id="IPR042452">
    <property type="entry name" value="ZPR1_Znf1/2"/>
</dbReference>
<dbReference type="OrthoDB" id="308464at2759"/>
<comment type="caution">
    <text evidence="7">The sequence shown here is derived from an EMBL/GenBank/DDBJ whole genome shotgun (WGS) entry which is preliminary data.</text>
</comment>
<comment type="similarity">
    <text evidence="1">Belongs to the ZPR1 family.</text>
</comment>
<evidence type="ECO:0000256" key="4">
    <source>
        <dbReference type="ARBA" id="ARBA00022833"/>
    </source>
</evidence>
<dbReference type="FunFam" id="2.20.25.420:FF:000001">
    <property type="entry name" value="Zinc finger protein ZPR1"/>
    <property type="match status" value="1"/>
</dbReference>
<dbReference type="GO" id="GO:0008270">
    <property type="term" value="F:zinc ion binding"/>
    <property type="evidence" value="ECO:0007669"/>
    <property type="project" value="UniProtKB-KW"/>
</dbReference>
<dbReference type="Pfam" id="PF22794">
    <property type="entry name" value="jr-ZPR1"/>
    <property type="match status" value="2"/>
</dbReference>
<dbReference type="PANTHER" id="PTHR10876">
    <property type="entry name" value="ZINC FINGER PROTEIN ZPR1"/>
    <property type="match status" value="1"/>
</dbReference>
<evidence type="ECO:0000256" key="2">
    <source>
        <dbReference type="ARBA" id="ARBA00022723"/>
    </source>
</evidence>
<gene>
    <name evidence="7" type="ORF">F1559_003665</name>
</gene>
<feature type="domain" description="Zinc finger ZPR1-type" evidence="6">
    <location>
        <begin position="261"/>
        <end position="426"/>
    </location>
</feature>
<keyword evidence="4" id="KW-0862">Zinc</keyword>
<dbReference type="Pfam" id="PF03367">
    <property type="entry name" value="Zn_ribbon_ZPR1"/>
    <property type="match status" value="2"/>
</dbReference>
<evidence type="ECO:0000256" key="3">
    <source>
        <dbReference type="ARBA" id="ARBA00022771"/>
    </source>
</evidence>
<reference evidence="7 8" key="1">
    <citation type="journal article" date="2020" name="J. Phycol.">
        <title>Comparative genome analysis reveals Cyanidiococcus gen. nov., a new extremophilic red algal genus sister to Cyanidioschyzon (Cyanidioschyzonaceae, Rhodophyta).</title>
        <authorList>
            <person name="Liu S.-L."/>
            <person name="Chiang Y.-R."/>
            <person name="Yoon H.S."/>
            <person name="Fu H.-Y."/>
        </authorList>
    </citation>
    <scope>NUCLEOTIDE SEQUENCE [LARGE SCALE GENOMIC DNA]</scope>
    <source>
        <strain evidence="7 8">THAL066</strain>
    </source>
</reference>
<dbReference type="InterPro" id="IPR056180">
    <property type="entry name" value="ZPR1_jr_dom"/>
</dbReference>
<dbReference type="InterPro" id="IPR040141">
    <property type="entry name" value="ZPR1"/>
</dbReference>
<dbReference type="AlphaFoldDB" id="A0A7J7IRT7"/>
<feature type="compositionally biased region" description="Basic and acidic residues" evidence="5">
    <location>
        <begin position="236"/>
        <end position="251"/>
    </location>
</feature>
<dbReference type="PANTHER" id="PTHR10876:SF0">
    <property type="entry name" value="ZINC FINGER PROTEIN ZPR1"/>
    <property type="match status" value="1"/>
</dbReference>
<feature type="region of interest" description="Disordered" evidence="5">
    <location>
        <begin position="227"/>
        <end position="251"/>
    </location>
</feature>
<organism evidence="7 8">
    <name type="scientific">Cyanidiococcus yangmingshanensis</name>
    <dbReference type="NCBI Taxonomy" id="2690220"/>
    <lineage>
        <taxon>Eukaryota</taxon>
        <taxon>Rhodophyta</taxon>
        <taxon>Bangiophyceae</taxon>
        <taxon>Cyanidiales</taxon>
        <taxon>Cyanidiaceae</taxon>
        <taxon>Cyanidiococcus</taxon>
    </lineage>
</organism>
<keyword evidence="2" id="KW-0479">Metal-binding</keyword>
<sequence length="462" mass="51684">MTTTTENQFVSVPELVQGENPVVQLESLCLRCEKQGETRLLLVNIPRFREVLVSSFECPHCGWRNSEVQEAAEISERGVQYELKVTSPADLQRTVVLSAYASLRIPEVELEAPASGRGRFTTVEGVLVQIAEDLRNYMSGHGSIDAENTSKLQELVTKLERYMAEGRGFHLIVEDPAGNSYLDVLDTDGKLWRFGRMKRFRRTHDMNVSLGIATDENATVGDANESATAPLSSQHVDPEGHSAESEAQRSFAKREVLRIPTECPSCGKPGENRIHETFVPHFQDILLIAFTCDYCGFKSSEVKPSGHCAEKGRKIALHVRNRNDFSRDLVKSDTARLVIPQAGLELEPGTLGSKFTTVEGIIRDARDALSELHRFVQSDDYRPDEIDQQQQRFRAFLHQLDDLLDSSAPEFDLILDDPLGNSFIQNPNAPAEDPQLRIEDYERTAEMNEALGIVPPTEICTN</sequence>
<dbReference type="FunFam" id="2.60.120.1040:FF:000006">
    <property type="entry name" value="Zinc finger protein zpr1"/>
    <property type="match status" value="1"/>
</dbReference>
<proteinExistence type="inferred from homology"/>
<dbReference type="SMART" id="SM00709">
    <property type="entry name" value="Zpr1"/>
    <property type="match status" value="2"/>
</dbReference>
<dbReference type="GO" id="GO:0005634">
    <property type="term" value="C:nucleus"/>
    <property type="evidence" value="ECO:0007669"/>
    <property type="project" value="TreeGrafter"/>
</dbReference>
<keyword evidence="8" id="KW-1185">Reference proteome</keyword>
<dbReference type="InterPro" id="IPR042451">
    <property type="entry name" value="ZPR1_A/B_dom"/>
</dbReference>
<evidence type="ECO:0000256" key="5">
    <source>
        <dbReference type="SAM" id="MobiDB-lite"/>
    </source>
</evidence>
<dbReference type="Proteomes" id="UP000530660">
    <property type="component" value="Unassembled WGS sequence"/>
</dbReference>
<protein>
    <recommendedName>
        <fullName evidence="6">Zinc finger ZPR1-type domain-containing protein</fullName>
    </recommendedName>
</protein>
<evidence type="ECO:0000313" key="8">
    <source>
        <dbReference type="Proteomes" id="UP000530660"/>
    </source>
</evidence>
<accession>A0A7J7IRT7</accession>
<dbReference type="InterPro" id="IPR004457">
    <property type="entry name" value="Znf_ZPR1"/>
</dbReference>